<name>A0A9P9L2E3_FUSSL</name>
<gene>
    <name evidence="2" type="ORF">B0J15DRAFT_460710</name>
</gene>
<comment type="caution">
    <text evidence="2">The sequence shown here is derived from an EMBL/GenBank/DDBJ whole genome shotgun (WGS) entry which is preliminary data.</text>
</comment>
<sequence>MTTAYHHGFAWAGVMSPSAARENQHPRIFGHGVDSPVRSQSRNGTERVVRTILARTVNKRIPKSRYSSGHTTDDQYALKVELQTGYPNCLGGRHLYAAVLPARCLCPKPMLVHGLDHRDKAATPSRPHPKLQGYRNMFAFREERQQASLMLEPEDRHHLHVANCGGLLLSKHQISILTSRSAHATLSRCRVHGTQANMEVTDNLIRDTHPNIRHLETPCGAPNHSSECRPGLKHKMSGRNAWLRDVTMNLLGLSPREGFTISAIATPVKLDRTTVVTKQERAKSSVRSIGADRWFCPDHACTEGGCYKRRRDSVTLFCATHAKENQCSKPGCEEIRVPDGQLCKQHTCNEPGCLLEVYPQGQNGQVCSQHQPCGSADCRRFTPLDGNGHPEKLCAYHHLCRAPGDPCDGIVDGNSDYCPQHKCGVMGCNRCRDNQWIPENRWCTPHTCITEGCQQCIDNTNDPNSRHCSMHTCSWRGCSGEARMNSRFCSDHVCRRRGCELSRLEGSDFCPSHSCRHRGCPNPARRQGGCCVEHDGGRDNFSGSDSDSSHRRRRNRHDQPRRDGHHRGPRWVSPGHRRPRRQEEEEQEDDGYYTVSGRNSRNASPGPRWARRRDEFEPNVPRLDGFQMNVPRRFRNAREAEEMERAFRQMDRHVRDRNQRWF</sequence>
<dbReference type="EMBL" id="JAGTJS010000003">
    <property type="protein sequence ID" value="KAH7272983.1"/>
    <property type="molecule type" value="Genomic_DNA"/>
</dbReference>
<accession>A0A9P9L2E3</accession>
<dbReference type="OrthoDB" id="5088097at2759"/>
<dbReference type="AlphaFoldDB" id="A0A9P9L2E3"/>
<evidence type="ECO:0000313" key="2">
    <source>
        <dbReference type="EMBL" id="KAH7272983.1"/>
    </source>
</evidence>
<proteinExistence type="predicted"/>
<evidence type="ECO:0000256" key="1">
    <source>
        <dbReference type="SAM" id="MobiDB-lite"/>
    </source>
</evidence>
<feature type="compositionally biased region" description="Basic residues" evidence="1">
    <location>
        <begin position="563"/>
        <end position="580"/>
    </location>
</feature>
<dbReference type="Proteomes" id="UP000736672">
    <property type="component" value="Unassembled WGS sequence"/>
</dbReference>
<reference evidence="2" key="1">
    <citation type="journal article" date="2021" name="Nat. Commun.">
        <title>Genetic determinants of endophytism in the Arabidopsis root mycobiome.</title>
        <authorList>
            <person name="Mesny F."/>
            <person name="Miyauchi S."/>
            <person name="Thiergart T."/>
            <person name="Pickel B."/>
            <person name="Atanasova L."/>
            <person name="Karlsson M."/>
            <person name="Huettel B."/>
            <person name="Barry K.W."/>
            <person name="Haridas S."/>
            <person name="Chen C."/>
            <person name="Bauer D."/>
            <person name="Andreopoulos W."/>
            <person name="Pangilinan J."/>
            <person name="LaButti K."/>
            <person name="Riley R."/>
            <person name="Lipzen A."/>
            <person name="Clum A."/>
            <person name="Drula E."/>
            <person name="Henrissat B."/>
            <person name="Kohler A."/>
            <person name="Grigoriev I.V."/>
            <person name="Martin F.M."/>
            <person name="Hacquard S."/>
        </authorList>
    </citation>
    <scope>NUCLEOTIDE SEQUENCE</scope>
    <source>
        <strain evidence="2">FSSC 5 MPI-SDFR-AT-0091</strain>
    </source>
</reference>
<organism evidence="2 3">
    <name type="scientific">Fusarium solani</name>
    <name type="common">Filamentous fungus</name>
    <dbReference type="NCBI Taxonomy" id="169388"/>
    <lineage>
        <taxon>Eukaryota</taxon>
        <taxon>Fungi</taxon>
        <taxon>Dikarya</taxon>
        <taxon>Ascomycota</taxon>
        <taxon>Pezizomycotina</taxon>
        <taxon>Sordariomycetes</taxon>
        <taxon>Hypocreomycetidae</taxon>
        <taxon>Hypocreales</taxon>
        <taxon>Nectriaceae</taxon>
        <taxon>Fusarium</taxon>
        <taxon>Fusarium solani species complex</taxon>
    </lineage>
</organism>
<keyword evidence="3" id="KW-1185">Reference proteome</keyword>
<evidence type="ECO:0000313" key="3">
    <source>
        <dbReference type="Proteomes" id="UP000736672"/>
    </source>
</evidence>
<feature type="region of interest" description="Disordered" evidence="1">
    <location>
        <begin position="541"/>
        <end position="615"/>
    </location>
</feature>
<protein>
    <submittedName>
        <fullName evidence="2">Uncharacterized protein</fullName>
    </submittedName>
</protein>